<protein>
    <submittedName>
        <fullName evidence="1">Myxococcales-restricted protein, TIGR02265 family</fullName>
    </submittedName>
</protein>
<dbReference type="Proteomes" id="UP000182719">
    <property type="component" value="Unassembled WGS sequence"/>
</dbReference>
<dbReference type="EMBL" id="FOAP01000008">
    <property type="protein sequence ID" value="SEL74780.1"/>
    <property type="molecule type" value="Genomic_DNA"/>
</dbReference>
<keyword evidence="2" id="KW-1185">Reference proteome</keyword>
<proteinExistence type="predicted"/>
<evidence type="ECO:0000313" key="1">
    <source>
        <dbReference type="EMBL" id="SEL74780.1"/>
    </source>
</evidence>
<evidence type="ECO:0000313" key="2">
    <source>
        <dbReference type="Proteomes" id="UP000182719"/>
    </source>
</evidence>
<organism evidence="1 2">
    <name type="scientific">Stigmatella aurantiaca</name>
    <dbReference type="NCBI Taxonomy" id="41"/>
    <lineage>
        <taxon>Bacteria</taxon>
        <taxon>Pseudomonadati</taxon>
        <taxon>Myxococcota</taxon>
        <taxon>Myxococcia</taxon>
        <taxon>Myxococcales</taxon>
        <taxon>Cystobacterineae</taxon>
        <taxon>Archangiaceae</taxon>
        <taxon>Stigmatella</taxon>
    </lineage>
</organism>
<gene>
    <name evidence="1" type="ORF">SAMN05444354_10886</name>
</gene>
<dbReference type="AlphaFoldDB" id="A0A1H7SQ50"/>
<sequence>MEPKPPIRPLSEPASPPRVPVSVMEGLFVRGLKAEGRLAERLLSLGYDLKKPEVHYSVLTYQRCVNAARQELFSHLSDEEAHRLLGRKMMEGFLETLLGKVVGVAMPMIGPAHVVDRIPRYCAMMGRADMAPQITSAGEKARRIAFKDIYNRPEFLAGAIEAGMERTHVRPTVTVEERTPEGYRLFLRW</sequence>
<name>A0A1H7SQ50_STIAU</name>
<dbReference type="RefSeq" id="WP_245767899.1">
    <property type="nucleotide sequence ID" value="NZ_FOAP01000008.1"/>
</dbReference>
<dbReference type="NCBIfam" id="TIGR02265">
    <property type="entry name" value="Mxa_TIGR02265"/>
    <property type="match status" value="1"/>
</dbReference>
<reference evidence="2" key="1">
    <citation type="submission" date="2016-10" db="EMBL/GenBank/DDBJ databases">
        <authorList>
            <person name="Varghese N."/>
            <person name="Submissions S."/>
        </authorList>
    </citation>
    <scope>NUCLEOTIDE SEQUENCE [LARGE SCALE GENOMIC DNA]</scope>
    <source>
        <strain evidence="2">DSM 17044</strain>
    </source>
</reference>
<dbReference type="Pfam" id="PF09536">
    <property type="entry name" value="DUF2378"/>
    <property type="match status" value="1"/>
</dbReference>
<dbReference type="InterPro" id="IPR011751">
    <property type="entry name" value="Mxa_paralog_2265"/>
</dbReference>
<accession>A0A1H7SQ50</accession>